<name>A0ABW4SP22_9ACTN</name>
<organism evidence="1 2">
    <name type="scientific">Nonomuraea mangrovi</name>
    <dbReference type="NCBI Taxonomy" id="2316207"/>
    <lineage>
        <taxon>Bacteria</taxon>
        <taxon>Bacillati</taxon>
        <taxon>Actinomycetota</taxon>
        <taxon>Actinomycetes</taxon>
        <taxon>Streptosporangiales</taxon>
        <taxon>Streptosporangiaceae</taxon>
        <taxon>Nonomuraea</taxon>
    </lineage>
</organism>
<proteinExistence type="predicted"/>
<protein>
    <recommendedName>
        <fullName evidence="3">Integrase</fullName>
    </recommendedName>
</protein>
<sequence>MLRLAYLMVTTTFSLLRLLSTSDRAKDIEILVLRHQLTVLQRQVNKPAFTREDRFLLAGLLHRLPLDTLRRLTLLIRPDTILRWHRDLLRHRHAAASAYRRRGRPRTVRSVRVLVLRLARENSSWGYRRIHGELAAARYQGRGFHGLGDPQRPRHRSVSGTGAHRLVRFLTQSGRCAAGL</sequence>
<dbReference type="Proteomes" id="UP001597368">
    <property type="component" value="Unassembled WGS sequence"/>
</dbReference>
<reference evidence="2" key="1">
    <citation type="journal article" date="2019" name="Int. J. Syst. Evol. Microbiol.">
        <title>The Global Catalogue of Microorganisms (GCM) 10K type strain sequencing project: providing services to taxonomists for standard genome sequencing and annotation.</title>
        <authorList>
            <consortium name="The Broad Institute Genomics Platform"/>
            <consortium name="The Broad Institute Genome Sequencing Center for Infectious Disease"/>
            <person name="Wu L."/>
            <person name="Ma J."/>
        </authorList>
    </citation>
    <scope>NUCLEOTIDE SEQUENCE [LARGE SCALE GENOMIC DNA]</scope>
    <source>
        <strain evidence="2">ICMP 6774ER</strain>
    </source>
</reference>
<evidence type="ECO:0000313" key="2">
    <source>
        <dbReference type="Proteomes" id="UP001597368"/>
    </source>
</evidence>
<accession>A0ABW4SP22</accession>
<evidence type="ECO:0008006" key="3">
    <source>
        <dbReference type="Google" id="ProtNLM"/>
    </source>
</evidence>
<gene>
    <name evidence="1" type="ORF">ACFSKW_06695</name>
</gene>
<dbReference type="RefSeq" id="WP_379570265.1">
    <property type="nucleotide sequence ID" value="NZ_JBHUFV010000011.1"/>
</dbReference>
<dbReference type="EMBL" id="JBHUFV010000011">
    <property type="protein sequence ID" value="MFD1931163.1"/>
    <property type="molecule type" value="Genomic_DNA"/>
</dbReference>
<evidence type="ECO:0000313" key="1">
    <source>
        <dbReference type="EMBL" id="MFD1931163.1"/>
    </source>
</evidence>
<keyword evidence="2" id="KW-1185">Reference proteome</keyword>
<comment type="caution">
    <text evidence="1">The sequence shown here is derived from an EMBL/GenBank/DDBJ whole genome shotgun (WGS) entry which is preliminary data.</text>
</comment>